<name>A0ABD3NZF8_9STRA</name>
<feature type="chain" id="PRO_5044794441" evidence="1">
    <location>
        <begin position="19"/>
        <end position="142"/>
    </location>
</feature>
<proteinExistence type="predicted"/>
<organism evidence="2 3">
    <name type="scientific">Cyclotella cryptica</name>
    <dbReference type="NCBI Taxonomy" id="29204"/>
    <lineage>
        <taxon>Eukaryota</taxon>
        <taxon>Sar</taxon>
        <taxon>Stramenopiles</taxon>
        <taxon>Ochrophyta</taxon>
        <taxon>Bacillariophyta</taxon>
        <taxon>Coscinodiscophyceae</taxon>
        <taxon>Thalassiosirophycidae</taxon>
        <taxon>Stephanodiscales</taxon>
        <taxon>Stephanodiscaceae</taxon>
        <taxon>Cyclotella</taxon>
    </lineage>
</organism>
<protein>
    <submittedName>
        <fullName evidence="2">Uncharacterized protein</fullName>
    </submittedName>
</protein>
<accession>A0ABD3NZF8</accession>
<evidence type="ECO:0000256" key="1">
    <source>
        <dbReference type="SAM" id="SignalP"/>
    </source>
</evidence>
<comment type="caution">
    <text evidence="2">The sequence shown here is derived from an EMBL/GenBank/DDBJ whole genome shotgun (WGS) entry which is preliminary data.</text>
</comment>
<feature type="signal peptide" evidence="1">
    <location>
        <begin position="1"/>
        <end position="18"/>
    </location>
</feature>
<sequence length="142" mass="16208">MVHLVSALVAFQAISATAFSAHHKTALARYTSCVTLNFHPHSFERSVECATNYGMCDVDELLNLAKDLEDYHGCFYEDGQEACQKEIDDRMDLANVLLLQGEMQERMRYLKEGNLFAYDVQADHDMHERDEFIEKVSPGLDI</sequence>
<evidence type="ECO:0000313" key="3">
    <source>
        <dbReference type="Proteomes" id="UP001516023"/>
    </source>
</evidence>
<dbReference type="Proteomes" id="UP001516023">
    <property type="component" value="Unassembled WGS sequence"/>
</dbReference>
<dbReference type="EMBL" id="JABMIG020000385">
    <property type="protein sequence ID" value="KAL3779550.1"/>
    <property type="molecule type" value="Genomic_DNA"/>
</dbReference>
<reference evidence="2 3" key="1">
    <citation type="journal article" date="2020" name="G3 (Bethesda)">
        <title>Improved Reference Genome for Cyclotella cryptica CCMP332, a Model for Cell Wall Morphogenesis, Salinity Adaptation, and Lipid Production in Diatoms (Bacillariophyta).</title>
        <authorList>
            <person name="Roberts W.R."/>
            <person name="Downey K.M."/>
            <person name="Ruck E.C."/>
            <person name="Traller J.C."/>
            <person name="Alverson A.J."/>
        </authorList>
    </citation>
    <scope>NUCLEOTIDE SEQUENCE [LARGE SCALE GENOMIC DNA]</scope>
    <source>
        <strain evidence="2 3">CCMP332</strain>
    </source>
</reference>
<gene>
    <name evidence="2" type="ORF">HJC23_009602</name>
</gene>
<dbReference type="AlphaFoldDB" id="A0ABD3NZF8"/>
<keyword evidence="1" id="KW-0732">Signal</keyword>
<evidence type="ECO:0000313" key="2">
    <source>
        <dbReference type="EMBL" id="KAL3779550.1"/>
    </source>
</evidence>
<keyword evidence="3" id="KW-1185">Reference proteome</keyword>